<protein>
    <submittedName>
        <fullName evidence="2">Uncharacterized protein</fullName>
    </submittedName>
</protein>
<gene>
    <name evidence="2" type="ORF">AZF04_10950</name>
</gene>
<evidence type="ECO:0000313" key="2">
    <source>
        <dbReference type="EMBL" id="KYG27699.1"/>
    </source>
</evidence>
<keyword evidence="1" id="KW-0812">Transmembrane</keyword>
<accession>A0A161QFP1</accession>
<reference evidence="2" key="1">
    <citation type="submission" date="2016-02" db="EMBL/GenBank/DDBJ databases">
        <title>Genome sequence of Bacillus trypoxylicola KCTC 13244(T).</title>
        <authorList>
            <person name="Jeong H."/>
            <person name="Park S.-H."/>
            <person name="Choi S.-K."/>
        </authorList>
    </citation>
    <scope>NUCLEOTIDE SEQUENCE [LARGE SCALE GENOMIC DNA]</scope>
    <source>
        <strain evidence="2">KCTC 13244</strain>
    </source>
</reference>
<name>A0A161QFP1_9BACI</name>
<keyword evidence="3" id="KW-1185">Reference proteome</keyword>
<dbReference type="OrthoDB" id="2875082at2"/>
<evidence type="ECO:0000256" key="1">
    <source>
        <dbReference type="SAM" id="Phobius"/>
    </source>
</evidence>
<sequence>MKLIKKYPKLFIIILIIIISLPLSAGINSMGETGQFIKFIFYNLLIFNFLAFILAFVALSIFPLIGYFIMKGKAPKPFKAIFLSIPLFLIFGYLSYALFGDGVHEIKDVFHYFNGHIMEETVVIDEVSKGSVTFKLRGPYETYKLSDNREFTLFTRGVLKDGASSGETYIIRYLPETETILSMQQSK</sequence>
<dbReference type="RefSeq" id="WP_061949828.1">
    <property type="nucleotide sequence ID" value="NZ_LTAO01000036.1"/>
</dbReference>
<feature type="transmembrane region" description="Helical" evidence="1">
    <location>
        <begin position="41"/>
        <end position="68"/>
    </location>
</feature>
<keyword evidence="1" id="KW-1133">Transmembrane helix</keyword>
<feature type="transmembrane region" description="Helical" evidence="1">
    <location>
        <begin position="80"/>
        <end position="99"/>
    </location>
</feature>
<dbReference type="EMBL" id="LTAO01000036">
    <property type="protein sequence ID" value="KYG27699.1"/>
    <property type="molecule type" value="Genomic_DNA"/>
</dbReference>
<evidence type="ECO:0000313" key="3">
    <source>
        <dbReference type="Proteomes" id="UP000075806"/>
    </source>
</evidence>
<dbReference type="AlphaFoldDB" id="A0A161QFP1"/>
<keyword evidence="1" id="KW-0472">Membrane</keyword>
<proteinExistence type="predicted"/>
<comment type="caution">
    <text evidence="2">The sequence shown here is derived from an EMBL/GenBank/DDBJ whole genome shotgun (WGS) entry which is preliminary data.</text>
</comment>
<organism evidence="2 3">
    <name type="scientific">Alkalihalobacillus trypoxylicola</name>
    <dbReference type="NCBI Taxonomy" id="519424"/>
    <lineage>
        <taxon>Bacteria</taxon>
        <taxon>Bacillati</taxon>
        <taxon>Bacillota</taxon>
        <taxon>Bacilli</taxon>
        <taxon>Bacillales</taxon>
        <taxon>Bacillaceae</taxon>
        <taxon>Alkalihalobacillus</taxon>
    </lineage>
</organism>
<dbReference type="Proteomes" id="UP000075806">
    <property type="component" value="Unassembled WGS sequence"/>
</dbReference>